<name>A0A397DX05_APHAT</name>
<dbReference type="EMBL" id="QUTF01019689">
    <property type="protein sequence ID" value="RHY99049.1"/>
    <property type="molecule type" value="Genomic_DNA"/>
</dbReference>
<dbReference type="Proteomes" id="UP000283543">
    <property type="component" value="Unassembled WGS sequence"/>
</dbReference>
<reference evidence="9 10" key="1">
    <citation type="submission" date="2018-08" db="EMBL/GenBank/DDBJ databases">
        <title>Aphanomyces genome sequencing and annotation.</title>
        <authorList>
            <person name="Minardi D."/>
            <person name="Oidtmann B."/>
            <person name="Van Der Giezen M."/>
            <person name="Studholme D.J."/>
        </authorList>
    </citation>
    <scope>NUCLEOTIDE SEQUENCE [LARGE SCALE GENOMIC DNA]</scope>
    <source>
        <strain evidence="7 11">197901</strain>
        <strain evidence="4 13">D2</strain>
        <strain evidence="8 15">FDL457</strain>
        <strain evidence="2 9">Kv</strain>
        <strain evidence="6 10">SA</strain>
        <strain evidence="5 14">Si</strain>
        <strain evidence="3 12">Yx</strain>
    </source>
</reference>
<dbReference type="Proteomes" id="UP000265716">
    <property type="component" value="Unassembled WGS sequence"/>
</dbReference>
<accession>A0A397DX05</accession>
<evidence type="ECO:0000313" key="15">
    <source>
        <dbReference type="Proteomes" id="UP000286510"/>
    </source>
</evidence>
<evidence type="ECO:0000313" key="13">
    <source>
        <dbReference type="Proteomes" id="UP000266643"/>
    </source>
</evidence>
<feature type="region of interest" description="Disordered" evidence="1">
    <location>
        <begin position="106"/>
        <end position="137"/>
    </location>
</feature>
<dbReference type="Proteomes" id="UP000266239">
    <property type="component" value="Unassembled WGS sequence"/>
</dbReference>
<evidence type="ECO:0000313" key="14">
    <source>
        <dbReference type="Proteomes" id="UP000283543"/>
    </source>
</evidence>
<dbReference type="Proteomes" id="UP000265427">
    <property type="component" value="Unassembled WGS sequence"/>
</dbReference>
<evidence type="ECO:0000313" key="3">
    <source>
        <dbReference type="EMBL" id="RHY05282.1"/>
    </source>
</evidence>
<evidence type="ECO:0000313" key="10">
    <source>
        <dbReference type="Proteomes" id="UP000265716"/>
    </source>
</evidence>
<evidence type="ECO:0000313" key="7">
    <source>
        <dbReference type="EMBL" id="RHY97033.1"/>
    </source>
</evidence>
<evidence type="ECO:0000313" key="12">
    <source>
        <dbReference type="Proteomes" id="UP000266239"/>
    </source>
</evidence>
<gene>
    <name evidence="3" type="ORF">DYB25_010629</name>
    <name evidence="8" type="ORF">DYB26_012111</name>
    <name evidence="4" type="ORF">DYB30_012533</name>
    <name evidence="7" type="ORF">DYB31_012857</name>
    <name evidence="5" type="ORF">DYB34_009407</name>
    <name evidence="2" type="ORF">DYB36_008853</name>
    <name evidence="6" type="ORF">DYB38_012301</name>
</gene>
<dbReference type="EMBL" id="QUTB01006564">
    <property type="protein sequence ID" value="RHY49418.1"/>
    <property type="molecule type" value="Genomic_DNA"/>
</dbReference>
<dbReference type="Proteomes" id="UP000286510">
    <property type="component" value="Unassembled WGS sequence"/>
</dbReference>
<dbReference type="Proteomes" id="UP000266196">
    <property type="component" value="Unassembled WGS sequence"/>
</dbReference>
<evidence type="ECO:0000313" key="6">
    <source>
        <dbReference type="EMBL" id="RHY71598.1"/>
    </source>
</evidence>
<sequence length="235" mass="26744">MNHRSYSVDYSHFGGRPHDYTRSWSVCEDYSYCPPPTSPTAFGINRFLVDDDDDDMPDPSVVYLQATSMDDKCGYRTGKCFNMRAMKRNGKDHKLCDFHRDKANQNQKKLDRKKRMKRCTPYGSVSSTTSSPRSSSCVAQDSLDFPFAYDHSNPSASPTRIDQAPEVLHFDEVAFFCDAMTPAEKLALAEAHAVFQHDPSPASDKNRVVVTEEANRREDLDLLFKSELMLFVDQL</sequence>
<evidence type="ECO:0000313" key="8">
    <source>
        <dbReference type="EMBL" id="RHY99049.1"/>
    </source>
</evidence>
<protein>
    <submittedName>
        <fullName evidence="6">Uncharacterized protein</fullName>
    </submittedName>
</protein>
<dbReference type="Proteomes" id="UP000266643">
    <property type="component" value="Unassembled WGS sequence"/>
</dbReference>
<dbReference type="EMBL" id="QUTC01003097">
    <property type="protein sequence ID" value="RHY71598.1"/>
    <property type="molecule type" value="Genomic_DNA"/>
</dbReference>
<evidence type="ECO:0000313" key="4">
    <source>
        <dbReference type="EMBL" id="RHY45208.1"/>
    </source>
</evidence>
<dbReference type="EMBL" id="QUTA01007939">
    <property type="protein sequence ID" value="RHY05282.1"/>
    <property type="molecule type" value="Genomic_DNA"/>
</dbReference>
<proteinExistence type="predicted"/>
<evidence type="ECO:0000256" key="1">
    <source>
        <dbReference type="SAM" id="MobiDB-lite"/>
    </source>
</evidence>
<evidence type="ECO:0000313" key="11">
    <source>
        <dbReference type="Proteomes" id="UP000266196"/>
    </source>
</evidence>
<dbReference type="VEuPathDB" id="FungiDB:H257_10575"/>
<feature type="compositionally biased region" description="Low complexity" evidence="1">
    <location>
        <begin position="124"/>
        <end position="136"/>
    </location>
</feature>
<dbReference type="EMBL" id="QUTE01016424">
    <property type="protein sequence ID" value="RHY97033.1"/>
    <property type="molecule type" value="Genomic_DNA"/>
</dbReference>
<evidence type="ECO:0000313" key="2">
    <source>
        <dbReference type="EMBL" id="RHY01833.1"/>
    </source>
</evidence>
<evidence type="ECO:0000313" key="5">
    <source>
        <dbReference type="EMBL" id="RHY49418.1"/>
    </source>
</evidence>
<evidence type="ECO:0000313" key="9">
    <source>
        <dbReference type="Proteomes" id="UP000265427"/>
    </source>
</evidence>
<dbReference type="AlphaFoldDB" id="A0A397DX05"/>
<dbReference type="EMBL" id="QUSZ01007691">
    <property type="protein sequence ID" value="RHY01833.1"/>
    <property type="molecule type" value="Genomic_DNA"/>
</dbReference>
<organism evidence="6 10">
    <name type="scientific">Aphanomyces astaci</name>
    <name type="common">Crayfish plague agent</name>
    <dbReference type="NCBI Taxonomy" id="112090"/>
    <lineage>
        <taxon>Eukaryota</taxon>
        <taxon>Sar</taxon>
        <taxon>Stramenopiles</taxon>
        <taxon>Oomycota</taxon>
        <taxon>Saprolegniomycetes</taxon>
        <taxon>Saprolegniales</taxon>
        <taxon>Verrucalvaceae</taxon>
        <taxon>Aphanomyces</taxon>
    </lineage>
</organism>
<dbReference type="EMBL" id="QUTD01008690">
    <property type="protein sequence ID" value="RHY45208.1"/>
    <property type="molecule type" value="Genomic_DNA"/>
</dbReference>
<comment type="caution">
    <text evidence="6">The sequence shown here is derived from an EMBL/GenBank/DDBJ whole genome shotgun (WGS) entry which is preliminary data.</text>
</comment>